<dbReference type="Gene3D" id="2.60.40.790">
    <property type="match status" value="1"/>
</dbReference>
<reference evidence="5 6" key="1">
    <citation type="submission" date="2024-01" db="EMBL/GenBank/DDBJ databases">
        <title>Multi-omics insights into the function and evolution of sodium benzoate biodegradation pathways in Benzoatithermus flavus gen. nov., sp. nov. from hot spring.</title>
        <authorList>
            <person name="Hu C.-J."/>
            <person name="Li W.-J."/>
        </authorList>
    </citation>
    <scope>NUCLEOTIDE SEQUENCE [LARGE SCALE GENOMIC DNA]</scope>
    <source>
        <strain evidence="5 6">SYSU G07066</strain>
    </source>
</reference>
<gene>
    <name evidence="5" type="ORF">U1T56_06625</name>
</gene>
<dbReference type="Proteomes" id="UP001375743">
    <property type="component" value="Unassembled WGS sequence"/>
</dbReference>
<dbReference type="PROSITE" id="PS01031">
    <property type="entry name" value="SHSP"/>
    <property type="match status" value="1"/>
</dbReference>
<keyword evidence="6" id="KW-1185">Reference proteome</keyword>
<dbReference type="PANTHER" id="PTHR11527">
    <property type="entry name" value="HEAT-SHOCK PROTEIN 20 FAMILY MEMBER"/>
    <property type="match status" value="1"/>
</dbReference>
<evidence type="ECO:0000256" key="1">
    <source>
        <dbReference type="PROSITE-ProRule" id="PRU00285"/>
    </source>
</evidence>
<evidence type="ECO:0000256" key="3">
    <source>
        <dbReference type="SAM" id="MobiDB-lite"/>
    </source>
</evidence>
<dbReference type="InterPro" id="IPR002068">
    <property type="entry name" value="A-crystallin/Hsp20_dom"/>
</dbReference>
<protein>
    <submittedName>
        <fullName evidence="5">Hsp20/alpha crystallin family protein</fullName>
    </submittedName>
</protein>
<evidence type="ECO:0000259" key="4">
    <source>
        <dbReference type="PROSITE" id="PS01031"/>
    </source>
</evidence>
<dbReference type="SUPFAM" id="SSF49764">
    <property type="entry name" value="HSP20-like chaperones"/>
    <property type="match status" value="1"/>
</dbReference>
<dbReference type="RefSeq" id="WP_418158671.1">
    <property type="nucleotide sequence ID" value="NZ_JBBLZC010000005.1"/>
</dbReference>
<dbReference type="CDD" id="cd06464">
    <property type="entry name" value="ACD_sHsps-like"/>
    <property type="match status" value="1"/>
</dbReference>
<dbReference type="EMBL" id="JBBLZC010000005">
    <property type="protein sequence ID" value="MEK0082817.1"/>
    <property type="molecule type" value="Genomic_DNA"/>
</dbReference>
<sequence length="179" mass="20578">MADVEAKTPAQPEAERKAPSVPPARHPLLALRDEMDRLFDEFFAGSMLSPFRRRFEAEPWRRFQRMFEASFPAVDVAETEQGYKITAELPGMEEKDVELSLSGDVLTIKGEKKQEREEKKENYFLSERRYGSFERSFPVPEDADPEKIEATFKSGVLTLTLPKKPEAQARRRTIEIKPG</sequence>
<evidence type="ECO:0000313" key="6">
    <source>
        <dbReference type="Proteomes" id="UP001375743"/>
    </source>
</evidence>
<evidence type="ECO:0000256" key="2">
    <source>
        <dbReference type="RuleBase" id="RU003616"/>
    </source>
</evidence>
<evidence type="ECO:0000313" key="5">
    <source>
        <dbReference type="EMBL" id="MEK0082817.1"/>
    </source>
</evidence>
<comment type="similarity">
    <text evidence="1 2">Belongs to the small heat shock protein (HSP20) family.</text>
</comment>
<dbReference type="Pfam" id="PF00011">
    <property type="entry name" value="HSP20"/>
    <property type="match status" value="1"/>
</dbReference>
<dbReference type="InterPro" id="IPR008978">
    <property type="entry name" value="HSP20-like_chaperone"/>
</dbReference>
<comment type="caution">
    <text evidence="5">The sequence shown here is derived from an EMBL/GenBank/DDBJ whole genome shotgun (WGS) entry which is preliminary data.</text>
</comment>
<organism evidence="5 6">
    <name type="scientific">Benzoatithermus flavus</name>
    <dbReference type="NCBI Taxonomy" id="3108223"/>
    <lineage>
        <taxon>Bacteria</taxon>
        <taxon>Pseudomonadati</taxon>
        <taxon>Pseudomonadota</taxon>
        <taxon>Alphaproteobacteria</taxon>
        <taxon>Geminicoccales</taxon>
        <taxon>Geminicoccaceae</taxon>
        <taxon>Benzoatithermus</taxon>
    </lineage>
</organism>
<accession>A0ABU8XS54</accession>
<proteinExistence type="inferred from homology"/>
<feature type="domain" description="SHSP" evidence="4">
    <location>
        <begin position="65"/>
        <end position="179"/>
    </location>
</feature>
<name>A0ABU8XS54_9PROT</name>
<dbReference type="InterPro" id="IPR031107">
    <property type="entry name" value="Small_HSP"/>
</dbReference>
<feature type="region of interest" description="Disordered" evidence="3">
    <location>
        <begin position="1"/>
        <end position="25"/>
    </location>
</feature>